<gene>
    <name evidence="1" type="ORF">ACFS6J_14665</name>
</gene>
<dbReference type="InterPro" id="IPR050900">
    <property type="entry name" value="Transposase_IS3/IS150/IS904"/>
</dbReference>
<dbReference type="RefSeq" id="WP_377611319.1">
    <property type="nucleotide sequence ID" value="NZ_JBHUPA010000007.1"/>
</dbReference>
<dbReference type="Proteomes" id="UP001597560">
    <property type="component" value="Unassembled WGS sequence"/>
</dbReference>
<evidence type="ECO:0008006" key="3">
    <source>
        <dbReference type="Google" id="ProtNLM"/>
    </source>
</evidence>
<dbReference type="PANTHER" id="PTHR46889">
    <property type="entry name" value="TRANSPOSASE INSF FOR INSERTION SEQUENCE IS3B-RELATED"/>
    <property type="match status" value="1"/>
</dbReference>
<evidence type="ECO:0000313" key="2">
    <source>
        <dbReference type="Proteomes" id="UP001597560"/>
    </source>
</evidence>
<name>A0ABW6B563_9SPHI</name>
<organism evidence="1 2">
    <name type="scientific">Olivibacter jilunii</name>
    <dbReference type="NCBI Taxonomy" id="985016"/>
    <lineage>
        <taxon>Bacteria</taxon>
        <taxon>Pseudomonadati</taxon>
        <taxon>Bacteroidota</taxon>
        <taxon>Sphingobacteriia</taxon>
        <taxon>Sphingobacteriales</taxon>
        <taxon>Sphingobacteriaceae</taxon>
        <taxon>Olivibacter</taxon>
    </lineage>
</organism>
<evidence type="ECO:0000313" key="1">
    <source>
        <dbReference type="EMBL" id="MFD2963040.1"/>
    </source>
</evidence>
<comment type="caution">
    <text evidence="1">The sequence shown here is derived from an EMBL/GenBank/DDBJ whole genome shotgun (WGS) entry which is preliminary data.</text>
</comment>
<keyword evidence="2" id="KW-1185">Reference proteome</keyword>
<accession>A0ABW6B563</accession>
<dbReference type="InterPro" id="IPR012337">
    <property type="entry name" value="RNaseH-like_sf"/>
</dbReference>
<sequence length="60" mass="6945">MAILTWQYEFSFYLLHHSDRGIQYCCNVYTEILQRFGIAVSMTQNGSLYDNAVDQEAMAS</sequence>
<reference evidence="2" key="1">
    <citation type="journal article" date="2019" name="Int. J. Syst. Evol. Microbiol.">
        <title>The Global Catalogue of Microorganisms (GCM) 10K type strain sequencing project: providing services to taxonomists for standard genome sequencing and annotation.</title>
        <authorList>
            <consortium name="The Broad Institute Genomics Platform"/>
            <consortium name="The Broad Institute Genome Sequencing Center for Infectious Disease"/>
            <person name="Wu L."/>
            <person name="Ma J."/>
        </authorList>
    </citation>
    <scope>NUCLEOTIDE SEQUENCE [LARGE SCALE GENOMIC DNA]</scope>
    <source>
        <strain evidence="2">KCTC 23098</strain>
    </source>
</reference>
<dbReference type="EMBL" id="JBHUPA010000007">
    <property type="protein sequence ID" value="MFD2963040.1"/>
    <property type="molecule type" value="Genomic_DNA"/>
</dbReference>
<dbReference type="SUPFAM" id="SSF53098">
    <property type="entry name" value="Ribonuclease H-like"/>
    <property type="match status" value="1"/>
</dbReference>
<protein>
    <recommendedName>
        <fullName evidence="3">Integrase catalytic domain-containing protein</fullName>
    </recommendedName>
</protein>
<proteinExistence type="predicted"/>
<dbReference type="PANTHER" id="PTHR46889:SF7">
    <property type="entry name" value="TRANSPOSASE FOR INSERTION SEQUENCE ELEMENT IS904"/>
    <property type="match status" value="1"/>
</dbReference>